<name>A0A0W0FSX4_MONRR</name>
<accession>A0A0W0FSX4</accession>
<dbReference type="Proteomes" id="UP000054988">
    <property type="component" value="Unassembled WGS sequence"/>
</dbReference>
<dbReference type="EMBL" id="LATX01001682">
    <property type="protein sequence ID" value="KTB39396.1"/>
    <property type="molecule type" value="Genomic_DNA"/>
</dbReference>
<protein>
    <submittedName>
        <fullName evidence="1">Uncharacterized protein</fullName>
    </submittedName>
</protein>
<evidence type="ECO:0000313" key="2">
    <source>
        <dbReference type="Proteomes" id="UP000054988"/>
    </source>
</evidence>
<comment type="caution">
    <text evidence="1">The sequence shown here is derived from an EMBL/GenBank/DDBJ whole genome shotgun (WGS) entry which is preliminary data.</text>
</comment>
<evidence type="ECO:0000313" key="1">
    <source>
        <dbReference type="EMBL" id="KTB39396.1"/>
    </source>
</evidence>
<proteinExistence type="predicted"/>
<dbReference type="AlphaFoldDB" id="A0A0W0FSX4"/>
<organism evidence="1 2">
    <name type="scientific">Moniliophthora roreri</name>
    <name type="common">Frosty pod rot fungus</name>
    <name type="synonym">Monilia roreri</name>
    <dbReference type="NCBI Taxonomy" id="221103"/>
    <lineage>
        <taxon>Eukaryota</taxon>
        <taxon>Fungi</taxon>
        <taxon>Dikarya</taxon>
        <taxon>Basidiomycota</taxon>
        <taxon>Agaricomycotina</taxon>
        <taxon>Agaricomycetes</taxon>
        <taxon>Agaricomycetidae</taxon>
        <taxon>Agaricales</taxon>
        <taxon>Marasmiineae</taxon>
        <taxon>Marasmiaceae</taxon>
        <taxon>Moniliophthora</taxon>
    </lineage>
</organism>
<reference evidence="1 2" key="1">
    <citation type="submission" date="2015-12" db="EMBL/GenBank/DDBJ databases">
        <title>Draft genome sequence of Moniliophthora roreri, the causal agent of frosty pod rot of cacao.</title>
        <authorList>
            <person name="Aime M.C."/>
            <person name="Diaz-Valderrama J.R."/>
            <person name="Kijpornyongpan T."/>
            <person name="Phillips-Mora W."/>
        </authorList>
    </citation>
    <scope>NUCLEOTIDE SEQUENCE [LARGE SCALE GENOMIC DNA]</scope>
    <source>
        <strain evidence="1 2">MCA 2952</strain>
    </source>
</reference>
<sequence>MQPLPNISQYAGLASIKAGYLPVGTISHLLLSSNHSSDMRFSYGALPFVLAAVVLVSGSPASPIVDLDTVTPTATVTLGGCGPELFTTTYDSFTITYCKPTVITGSGAATATTVTPVITSSTAAVTSFVNNDGTYTSFPPLTATVTLGCDPTPTLHTTTYDSFTITYCDATSTITPLPPYCSTYLACDPTPTFLTTTYDTFTITYCGVLEDIVVVLIWSMFSFPPSLSSMLRFQEYGIDYDSPSHDLCDATYEYESSDSVYHLPFSSHSEWPSFYLPLSAMLLP</sequence>
<gene>
    <name evidence="1" type="ORF">WG66_8047</name>
</gene>